<protein>
    <recommendedName>
        <fullName evidence="5">Tyrosine-protein phosphatase domain-containing protein</fullName>
    </recommendedName>
</protein>
<dbReference type="Gene3D" id="3.90.190.10">
    <property type="entry name" value="Protein tyrosine phosphatase superfamily"/>
    <property type="match status" value="2"/>
</dbReference>
<dbReference type="Proteomes" id="UP000272942">
    <property type="component" value="Unassembled WGS sequence"/>
</dbReference>
<evidence type="ECO:0000313" key="3">
    <source>
        <dbReference type="EMBL" id="VDP92639.1"/>
    </source>
</evidence>
<dbReference type="InterPro" id="IPR029021">
    <property type="entry name" value="Prot-tyrosine_phosphatase-like"/>
</dbReference>
<evidence type="ECO:0008006" key="5">
    <source>
        <dbReference type="Google" id="ProtNLM"/>
    </source>
</evidence>
<evidence type="ECO:0000259" key="2">
    <source>
        <dbReference type="PROSITE" id="PS50056"/>
    </source>
</evidence>
<dbReference type="PROSITE" id="PS50056">
    <property type="entry name" value="TYR_PHOSPHATASE_2"/>
    <property type="match status" value="1"/>
</dbReference>
<proteinExistence type="predicted"/>
<dbReference type="InterPro" id="IPR000242">
    <property type="entry name" value="PTP_cat"/>
</dbReference>
<organism evidence="3 4">
    <name type="scientific">Echinostoma caproni</name>
    <dbReference type="NCBI Taxonomy" id="27848"/>
    <lineage>
        <taxon>Eukaryota</taxon>
        <taxon>Metazoa</taxon>
        <taxon>Spiralia</taxon>
        <taxon>Lophotrochozoa</taxon>
        <taxon>Platyhelminthes</taxon>
        <taxon>Trematoda</taxon>
        <taxon>Digenea</taxon>
        <taxon>Plagiorchiida</taxon>
        <taxon>Echinostomata</taxon>
        <taxon>Echinostomatoidea</taxon>
        <taxon>Echinostomatidae</taxon>
        <taxon>Echinostoma</taxon>
    </lineage>
</organism>
<feature type="domain" description="Tyrosine-protein phosphatase" evidence="1">
    <location>
        <begin position="1"/>
        <end position="50"/>
    </location>
</feature>
<dbReference type="EMBL" id="UZAN01060339">
    <property type="protein sequence ID" value="VDP92639.1"/>
    <property type="molecule type" value="Genomic_DNA"/>
</dbReference>
<evidence type="ECO:0000313" key="4">
    <source>
        <dbReference type="Proteomes" id="UP000272942"/>
    </source>
</evidence>
<feature type="domain" description="Tyrosine specific protein phosphatases" evidence="2">
    <location>
        <begin position="1"/>
        <end position="41"/>
    </location>
</feature>
<dbReference type="SMART" id="SM00194">
    <property type="entry name" value="PTPc"/>
    <property type="match status" value="1"/>
</dbReference>
<dbReference type="PROSITE" id="PS50055">
    <property type="entry name" value="TYR_PHOSPHATASE_PTP"/>
    <property type="match status" value="2"/>
</dbReference>
<dbReference type="AlphaFoldDB" id="A0A3P8LA06"/>
<sequence length="274" mass="30384">MIAIDILLEQAKVEGAIDIPGLVTRLRTERVGMIETVDQYEFVYRVITEAIVDGNTEVLARNFFTHIQQLDEIQTTSSSDWMGGGPGKVTCTGLGLTGFQLEFRKINAAAPILKTQGRNVGKKATTPIMLTSLSSPTGLKYVDSGDEALTTVNLTKNRILHAVPFDFNRVSLCPIRGVDGSDYINASYVDGYQDRNAFIACQAPMVSTVEDFWRMVWEQKSDVIVMLCDLSEGGKVGVHKEIWPVIDLVHLKCAKRLQDQSAPISLFRSRILEE</sequence>
<feature type="domain" description="Tyrosine-protein phosphatase" evidence="1">
    <location>
        <begin position="153"/>
        <end position="244"/>
    </location>
</feature>
<dbReference type="PANTHER" id="PTHR19134:SF559">
    <property type="entry name" value="TYROSINE-PROTEIN PHOSPHATASE DOMAIN-CONTAINING PROTEIN"/>
    <property type="match status" value="1"/>
</dbReference>
<dbReference type="Pfam" id="PF00102">
    <property type="entry name" value="Y_phosphatase"/>
    <property type="match status" value="2"/>
</dbReference>
<name>A0A3P8LA06_9TREM</name>
<accession>A0A3P8LA06</accession>
<dbReference type="SUPFAM" id="SSF52799">
    <property type="entry name" value="(Phosphotyrosine protein) phosphatases II"/>
    <property type="match status" value="2"/>
</dbReference>
<dbReference type="InterPro" id="IPR050348">
    <property type="entry name" value="Protein-Tyr_Phosphatase"/>
</dbReference>
<evidence type="ECO:0000259" key="1">
    <source>
        <dbReference type="PROSITE" id="PS50055"/>
    </source>
</evidence>
<reference evidence="3 4" key="1">
    <citation type="submission" date="2018-11" db="EMBL/GenBank/DDBJ databases">
        <authorList>
            <consortium name="Pathogen Informatics"/>
        </authorList>
    </citation>
    <scope>NUCLEOTIDE SEQUENCE [LARGE SCALE GENOMIC DNA]</scope>
    <source>
        <strain evidence="3 4">Egypt</strain>
    </source>
</reference>
<dbReference type="GO" id="GO:0004725">
    <property type="term" value="F:protein tyrosine phosphatase activity"/>
    <property type="evidence" value="ECO:0007669"/>
    <property type="project" value="UniProtKB-EC"/>
</dbReference>
<dbReference type="InterPro" id="IPR000387">
    <property type="entry name" value="Tyr_Pase_dom"/>
</dbReference>
<keyword evidence="4" id="KW-1185">Reference proteome</keyword>
<gene>
    <name evidence="3" type="ORF">ECPE_LOCUS15367</name>
</gene>
<dbReference type="PRINTS" id="PR00700">
    <property type="entry name" value="PRTYPHPHTASE"/>
</dbReference>
<dbReference type="OrthoDB" id="10253954at2759"/>
<dbReference type="PANTHER" id="PTHR19134">
    <property type="entry name" value="RECEPTOR-TYPE TYROSINE-PROTEIN PHOSPHATASE"/>
    <property type="match status" value="1"/>
</dbReference>